<protein>
    <submittedName>
        <fullName evidence="1">Uncharacterized protein</fullName>
    </submittedName>
</protein>
<sequence length="88" mass="10282">MQSSHDDPRILLTFFCKSPDSYPNPDCPSFYRSSDGGWYGQGEVRDEPGVRDQIQNMKPHEGYLWFPDKLMDEFVRQFAKERYGVDLG</sequence>
<evidence type="ECO:0000313" key="2">
    <source>
        <dbReference type="Proteomes" id="UP000242367"/>
    </source>
</evidence>
<keyword evidence="2" id="KW-1185">Reference proteome</keyword>
<proteinExistence type="predicted"/>
<dbReference type="EMBL" id="MTBP01000002">
    <property type="protein sequence ID" value="POM24671.1"/>
    <property type="molecule type" value="Genomic_DNA"/>
</dbReference>
<evidence type="ECO:0000313" key="1">
    <source>
        <dbReference type="EMBL" id="POM24671.1"/>
    </source>
</evidence>
<accession>A0A2P4UI23</accession>
<gene>
    <name evidence="1" type="ORF">BTM25_33050</name>
</gene>
<reference evidence="1 2" key="1">
    <citation type="journal article" date="2017" name="Chemistry">
        <title>Isolation, Biosynthesis and Chemical Modifications of Rubterolones A-F: Rare Tropolone Alkaloids from Actinomadura sp. 5-2.</title>
        <authorList>
            <person name="Guo H."/>
            <person name="Benndorf R."/>
            <person name="Leichnitz D."/>
            <person name="Klassen J.L."/>
            <person name="Vollmers J."/>
            <person name="Gorls H."/>
            <person name="Steinacker M."/>
            <person name="Weigel C."/>
            <person name="Dahse H.M."/>
            <person name="Kaster A.K."/>
            <person name="de Beer Z.W."/>
            <person name="Poulsen M."/>
            <person name="Beemelmanns C."/>
        </authorList>
    </citation>
    <scope>NUCLEOTIDE SEQUENCE [LARGE SCALE GENOMIC DNA]</scope>
    <source>
        <strain evidence="1 2">5-2</strain>
    </source>
</reference>
<name>A0A2P4UI23_9ACTN</name>
<dbReference type="Proteomes" id="UP000242367">
    <property type="component" value="Unassembled WGS sequence"/>
</dbReference>
<organism evidence="1 2">
    <name type="scientific">Actinomadura rubteroloni</name>
    <dbReference type="NCBI Taxonomy" id="1926885"/>
    <lineage>
        <taxon>Bacteria</taxon>
        <taxon>Bacillati</taxon>
        <taxon>Actinomycetota</taxon>
        <taxon>Actinomycetes</taxon>
        <taxon>Streptosporangiales</taxon>
        <taxon>Thermomonosporaceae</taxon>
        <taxon>Actinomadura</taxon>
    </lineage>
</organism>
<comment type="caution">
    <text evidence="1">The sequence shown here is derived from an EMBL/GenBank/DDBJ whole genome shotgun (WGS) entry which is preliminary data.</text>
</comment>
<dbReference type="AlphaFoldDB" id="A0A2P4UI23"/>